<dbReference type="InterPro" id="IPR029063">
    <property type="entry name" value="SAM-dependent_MTases_sf"/>
</dbReference>
<protein>
    <recommendedName>
        <fullName evidence="4">Thiopurine S-methyltransferase</fullName>
    </recommendedName>
</protein>
<accession>X6M4K4</accession>
<name>X6M4K4_RETFI</name>
<dbReference type="SUPFAM" id="SSF53335">
    <property type="entry name" value="S-adenosyl-L-methionine-dependent methyltransferases"/>
    <property type="match status" value="1"/>
</dbReference>
<comment type="caution">
    <text evidence="2">The sequence shown here is derived from an EMBL/GenBank/DDBJ whole genome shotgun (WGS) entry which is preliminary data.</text>
</comment>
<proteinExistence type="predicted"/>
<gene>
    <name evidence="2" type="ORF">RFI_28800</name>
</gene>
<dbReference type="Gene3D" id="3.40.50.150">
    <property type="entry name" value="Vaccinia Virus protein VP39"/>
    <property type="match status" value="1"/>
</dbReference>
<feature type="region of interest" description="Disordered" evidence="1">
    <location>
        <begin position="143"/>
        <end position="172"/>
    </location>
</feature>
<evidence type="ECO:0000313" key="3">
    <source>
        <dbReference type="Proteomes" id="UP000023152"/>
    </source>
</evidence>
<organism evidence="2 3">
    <name type="scientific">Reticulomyxa filosa</name>
    <dbReference type="NCBI Taxonomy" id="46433"/>
    <lineage>
        <taxon>Eukaryota</taxon>
        <taxon>Sar</taxon>
        <taxon>Rhizaria</taxon>
        <taxon>Retaria</taxon>
        <taxon>Foraminifera</taxon>
        <taxon>Monothalamids</taxon>
        <taxon>Reticulomyxidae</taxon>
        <taxon>Reticulomyxa</taxon>
    </lineage>
</organism>
<sequence>MISMFFEIVINVSAAKRQLVANVVKRKKFYQKFIVLTIYFLKSKSCGREHKAFKSKRFCGIMRLNRLKIDISAKKWTAIWEKSEYPGWDNGKITRAARHHLDDLFSQVPPQKALSNQNTISIFVPLCGATTDLRAISDHLNKKVQEKVAPSKSQKQSESPRNDKDMENTQSSDTHQIKVIGIELSKTALELFLKESVTASLTLNTTNQLTFPFIVPKIFI</sequence>
<dbReference type="OrthoDB" id="276151at2759"/>
<dbReference type="Proteomes" id="UP000023152">
    <property type="component" value="Unassembled WGS sequence"/>
</dbReference>
<dbReference type="EMBL" id="ASPP01024876">
    <property type="protein sequence ID" value="ETO08581.1"/>
    <property type="molecule type" value="Genomic_DNA"/>
</dbReference>
<dbReference type="AlphaFoldDB" id="X6M4K4"/>
<reference evidence="2 3" key="1">
    <citation type="journal article" date="2013" name="Curr. Biol.">
        <title>The Genome of the Foraminiferan Reticulomyxa filosa.</title>
        <authorList>
            <person name="Glockner G."/>
            <person name="Hulsmann N."/>
            <person name="Schleicher M."/>
            <person name="Noegel A.A."/>
            <person name="Eichinger L."/>
            <person name="Gallinger C."/>
            <person name="Pawlowski J."/>
            <person name="Sierra R."/>
            <person name="Euteneuer U."/>
            <person name="Pillet L."/>
            <person name="Moustafa A."/>
            <person name="Platzer M."/>
            <person name="Groth M."/>
            <person name="Szafranski K."/>
            <person name="Schliwa M."/>
        </authorList>
    </citation>
    <scope>NUCLEOTIDE SEQUENCE [LARGE SCALE GENOMIC DNA]</scope>
</reference>
<evidence type="ECO:0000256" key="1">
    <source>
        <dbReference type="SAM" id="MobiDB-lite"/>
    </source>
</evidence>
<keyword evidence="3" id="KW-1185">Reference proteome</keyword>
<feature type="compositionally biased region" description="Basic and acidic residues" evidence="1">
    <location>
        <begin position="158"/>
        <end position="167"/>
    </location>
</feature>
<evidence type="ECO:0000313" key="2">
    <source>
        <dbReference type="EMBL" id="ETO08581.1"/>
    </source>
</evidence>
<evidence type="ECO:0008006" key="4">
    <source>
        <dbReference type="Google" id="ProtNLM"/>
    </source>
</evidence>